<accession>A0A0P7KPL9</accession>
<reference evidence="2 3" key="1">
    <citation type="submission" date="2015-09" db="EMBL/GenBank/DDBJ databases">
        <title>Draft genome sequence of Aliiroseovarius crassostreae CV919-312TSm, the causative agent of Roseovarius Oyster Disease (formerly Juvenile Oyster Disease).</title>
        <authorList>
            <person name="Kessner L."/>
            <person name="Spinard E."/>
            <person name="Nelson D."/>
        </authorList>
    </citation>
    <scope>NUCLEOTIDE SEQUENCE [LARGE SCALE GENOMIC DNA]</scope>
    <source>
        <strain evidence="2 3">CV919-312</strain>
    </source>
</reference>
<protein>
    <recommendedName>
        <fullName evidence="1">AB hydrolase-1 domain-containing protein</fullName>
    </recommendedName>
</protein>
<dbReference type="GO" id="GO:0003824">
    <property type="term" value="F:catalytic activity"/>
    <property type="evidence" value="ECO:0007669"/>
    <property type="project" value="InterPro"/>
</dbReference>
<evidence type="ECO:0000313" key="2">
    <source>
        <dbReference type="EMBL" id="KPN64319.1"/>
    </source>
</evidence>
<dbReference type="PRINTS" id="PR00412">
    <property type="entry name" value="EPOXHYDRLASE"/>
</dbReference>
<dbReference type="Proteomes" id="UP000050471">
    <property type="component" value="Unassembled WGS sequence"/>
</dbReference>
<name>A0A0P7KPL9_9RHOB</name>
<proteinExistence type="predicted"/>
<dbReference type="OrthoDB" id="9804723at2"/>
<dbReference type="RefSeq" id="WP_055188448.1">
    <property type="nucleotide sequence ID" value="NZ_FPBS01000001.1"/>
</dbReference>
<gene>
    <name evidence="2" type="ORF">AKJ29_16965</name>
</gene>
<dbReference type="STRING" id="154981.AKJ29_16965"/>
<dbReference type="InterPro" id="IPR029058">
    <property type="entry name" value="AB_hydrolase_fold"/>
</dbReference>
<dbReference type="Pfam" id="PF12697">
    <property type="entry name" value="Abhydrolase_6"/>
    <property type="match status" value="1"/>
</dbReference>
<sequence length="275" mass="29311">MSKESFSGTQTFWARMGQGSREALLLHCSLAHSGAWRGVARLLGGDLSMLAPDLPGHGQSGDWDPQRDYTAQAVDVVLALLDREATGPVDLVGHSFGAVIALRVAQISPAKVRSLTLIEPVLFAAARGQEVFDALDGFMNGAFASAFHAGDRIEAARLFHGLWGGGTPWERLPTILRDDMAARIHLIVACAPVTGDDLYGQAAPGALEALTMPCLLIEGAQSPPIVAAIHDVFEARLPDVRRIVVEGAGHMAPISHPQQVSEEIRRHLERVSVGG</sequence>
<dbReference type="PANTHER" id="PTHR43798">
    <property type="entry name" value="MONOACYLGLYCEROL LIPASE"/>
    <property type="match status" value="1"/>
</dbReference>
<dbReference type="Gene3D" id="3.40.50.1820">
    <property type="entry name" value="alpha/beta hydrolase"/>
    <property type="match status" value="1"/>
</dbReference>
<dbReference type="PANTHER" id="PTHR43798:SF33">
    <property type="entry name" value="HYDROLASE, PUTATIVE (AFU_ORTHOLOGUE AFUA_2G14860)-RELATED"/>
    <property type="match status" value="1"/>
</dbReference>
<dbReference type="InterPro" id="IPR000073">
    <property type="entry name" value="AB_hydrolase_1"/>
</dbReference>
<evidence type="ECO:0000313" key="3">
    <source>
        <dbReference type="Proteomes" id="UP000050471"/>
    </source>
</evidence>
<dbReference type="GO" id="GO:0016020">
    <property type="term" value="C:membrane"/>
    <property type="evidence" value="ECO:0007669"/>
    <property type="project" value="TreeGrafter"/>
</dbReference>
<dbReference type="PRINTS" id="PR00111">
    <property type="entry name" value="ABHYDROLASE"/>
</dbReference>
<dbReference type="AlphaFoldDB" id="A0A0P7KPL9"/>
<dbReference type="SUPFAM" id="SSF53474">
    <property type="entry name" value="alpha/beta-Hydrolases"/>
    <property type="match status" value="1"/>
</dbReference>
<organism evidence="2 3">
    <name type="scientific">Aliiroseovarius crassostreae</name>
    <dbReference type="NCBI Taxonomy" id="154981"/>
    <lineage>
        <taxon>Bacteria</taxon>
        <taxon>Pseudomonadati</taxon>
        <taxon>Pseudomonadota</taxon>
        <taxon>Alphaproteobacteria</taxon>
        <taxon>Rhodobacterales</taxon>
        <taxon>Paracoccaceae</taxon>
        <taxon>Aliiroseovarius</taxon>
    </lineage>
</organism>
<comment type="caution">
    <text evidence="2">The sequence shown here is derived from an EMBL/GenBank/DDBJ whole genome shotgun (WGS) entry which is preliminary data.</text>
</comment>
<feature type="domain" description="AB hydrolase-1" evidence="1">
    <location>
        <begin position="24"/>
        <end position="262"/>
    </location>
</feature>
<dbReference type="InterPro" id="IPR050266">
    <property type="entry name" value="AB_hydrolase_sf"/>
</dbReference>
<dbReference type="EMBL" id="LKBA01000004">
    <property type="protein sequence ID" value="KPN64319.1"/>
    <property type="molecule type" value="Genomic_DNA"/>
</dbReference>
<keyword evidence="3" id="KW-1185">Reference proteome</keyword>
<evidence type="ECO:0000259" key="1">
    <source>
        <dbReference type="Pfam" id="PF12697"/>
    </source>
</evidence>
<dbReference type="InterPro" id="IPR000639">
    <property type="entry name" value="Epox_hydrolase-like"/>
</dbReference>